<evidence type="ECO:0000256" key="3">
    <source>
        <dbReference type="SAM" id="SignalP"/>
    </source>
</evidence>
<dbReference type="Proteomes" id="UP000177097">
    <property type="component" value="Unassembled WGS sequence"/>
</dbReference>
<dbReference type="STRING" id="1802389.A3C17_02995"/>
<dbReference type="Pfam" id="PF04536">
    <property type="entry name" value="TPM_phosphatase"/>
    <property type="match status" value="1"/>
</dbReference>
<evidence type="ECO:0000256" key="1">
    <source>
        <dbReference type="SAM" id="MobiDB-lite"/>
    </source>
</evidence>
<proteinExistence type="predicted"/>
<dbReference type="Gene3D" id="3.10.310.50">
    <property type="match status" value="1"/>
</dbReference>
<protein>
    <recommendedName>
        <fullName evidence="4">TPM domain-containing protein</fullName>
    </recommendedName>
</protein>
<accession>A0A1F7U0K4</accession>
<name>A0A1F7U0K4_9BACT</name>
<evidence type="ECO:0000256" key="2">
    <source>
        <dbReference type="SAM" id="Phobius"/>
    </source>
</evidence>
<keyword evidence="2" id="KW-0812">Transmembrane</keyword>
<feature type="transmembrane region" description="Helical" evidence="2">
    <location>
        <begin position="172"/>
        <end position="197"/>
    </location>
</feature>
<feature type="region of interest" description="Disordered" evidence="1">
    <location>
        <begin position="200"/>
        <end position="240"/>
    </location>
</feature>
<keyword evidence="3" id="KW-0732">Signal</keyword>
<evidence type="ECO:0000259" key="4">
    <source>
        <dbReference type="Pfam" id="PF04536"/>
    </source>
</evidence>
<dbReference type="EMBL" id="MGDX01000006">
    <property type="protein sequence ID" value="OGL71756.1"/>
    <property type="molecule type" value="Genomic_DNA"/>
</dbReference>
<dbReference type="InterPro" id="IPR007621">
    <property type="entry name" value="TPM_dom"/>
</dbReference>
<dbReference type="PANTHER" id="PTHR30373">
    <property type="entry name" value="UPF0603 PROTEIN YGCG"/>
    <property type="match status" value="1"/>
</dbReference>
<keyword evidence="2" id="KW-0472">Membrane</keyword>
<sequence length="240" mass="25070">MLRRGLVALLALASLLPAMGFAYTSPGTPSGYVNDFADILSPSAEATLEEMLLQFEQETSHEIAVVTIPSLGGDDIESYANTLFREWGVGQADVNNGVLFLAAMEDRKMRIEVGYGLEGALTDIEAKHIISNVIAPAFREEDFDEGIAAGVEAIKAATESELVVDDEQSFSVVAFLTMFIGIFVVAFVIIAIGFYFSRKGGGKGGRRSGWDWKSGSSSGGSSSGGFGGGSSGGGGASGGW</sequence>
<gene>
    <name evidence="5" type="ORF">A3C17_02995</name>
</gene>
<evidence type="ECO:0000313" key="5">
    <source>
        <dbReference type="EMBL" id="OGL71756.1"/>
    </source>
</evidence>
<dbReference type="PANTHER" id="PTHR30373:SF2">
    <property type="entry name" value="UPF0603 PROTEIN YGCG"/>
    <property type="match status" value="1"/>
</dbReference>
<dbReference type="AlphaFoldDB" id="A0A1F7U0K4"/>
<comment type="caution">
    <text evidence="5">The sequence shown here is derived from an EMBL/GenBank/DDBJ whole genome shotgun (WGS) entry which is preliminary data.</text>
</comment>
<feature type="domain" description="TPM" evidence="4">
    <location>
        <begin position="33"/>
        <end position="156"/>
    </location>
</feature>
<feature type="signal peptide" evidence="3">
    <location>
        <begin position="1"/>
        <end position="24"/>
    </location>
</feature>
<keyword evidence="2" id="KW-1133">Transmembrane helix</keyword>
<evidence type="ECO:0000313" key="6">
    <source>
        <dbReference type="Proteomes" id="UP000177097"/>
    </source>
</evidence>
<feature type="compositionally biased region" description="Gly residues" evidence="1">
    <location>
        <begin position="217"/>
        <end position="240"/>
    </location>
</feature>
<feature type="chain" id="PRO_5009532941" description="TPM domain-containing protein" evidence="3">
    <location>
        <begin position="25"/>
        <end position="240"/>
    </location>
</feature>
<organism evidence="5 6">
    <name type="scientific">Candidatus Uhrbacteria bacterium RIFCSPHIGHO2_02_FULL_53_13</name>
    <dbReference type="NCBI Taxonomy" id="1802389"/>
    <lineage>
        <taxon>Bacteria</taxon>
        <taxon>Candidatus Uhriibacteriota</taxon>
    </lineage>
</organism>
<reference evidence="5 6" key="1">
    <citation type="journal article" date="2016" name="Nat. Commun.">
        <title>Thousands of microbial genomes shed light on interconnected biogeochemical processes in an aquifer system.</title>
        <authorList>
            <person name="Anantharaman K."/>
            <person name="Brown C.T."/>
            <person name="Hug L.A."/>
            <person name="Sharon I."/>
            <person name="Castelle C.J."/>
            <person name="Probst A.J."/>
            <person name="Thomas B.C."/>
            <person name="Singh A."/>
            <person name="Wilkins M.J."/>
            <person name="Karaoz U."/>
            <person name="Brodie E.L."/>
            <person name="Williams K.H."/>
            <person name="Hubbard S.S."/>
            <person name="Banfield J.F."/>
        </authorList>
    </citation>
    <scope>NUCLEOTIDE SEQUENCE [LARGE SCALE GENOMIC DNA]</scope>
</reference>